<dbReference type="RefSeq" id="WP_200092589.1">
    <property type="nucleotide sequence ID" value="NZ_JADVKH010000149.1"/>
</dbReference>
<dbReference type="Proteomes" id="UP000808215">
    <property type="component" value="Unassembled WGS sequence"/>
</dbReference>
<dbReference type="Pfam" id="PF13590">
    <property type="entry name" value="DUF4136"/>
    <property type="match status" value="1"/>
</dbReference>
<reference evidence="3 4" key="1">
    <citation type="submission" date="2020-11" db="EMBL/GenBank/DDBJ databases">
        <title>Enhanced detection system for hospital associated transmission using whole genome sequencing surveillance.</title>
        <authorList>
            <person name="Harrison L.H."/>
            <person name="Van Tyne D."/>
            <person name="Marsh J.W."/>
            <person name="Griffith M.P."/>
            <person name="Snyder D.J."/>
            <person name="Cooper V.S."/>
            <person name="Mustapha M."/>
        </authorList>
    </citation>
    <scope>NUCLEOTIDE SEQUENCE [LARGE SCALE GENOMIC DNA]</scope>
    <source>
        <strain evidence="3 4">BC00020</strain>
    </source>
</reference>
<name>A0ABS1B4W4_BURVI</name>
<accession>A0ABS1B4W4</accession>
<evidence type="ECO:0000256" key="1">
    <source>
        <dbReference type="SAM" id="MobiDB-lite"/>
    </source>
</evidence>
<evidence type="ECO:0000313" key="4">
    <source>
        <dbReference type="Proteomes" id="UP000808215"/>
    </source>
</evidence>
<evidence type="ECO:0000313" key="3">
    <source>
        <dbReference type="EMBL" id="MBJ9691442.1"/>
    </source>
</evidence>
<protein>
    <submittedName>
        <fullName evidence="3">DUF4136 domain-containing protein</fullName>
    </submittedName>
</protein>
<feature type="non-terminal residue" evidence="3">
    <location>
        <position position="216"/>
    </location>
</feature>
<feature type="region of interest" description="Disordered" evidence="1">
    <location>
        <begin position="193"/>
        <end position="216"/>
    </location>
</feature>
<dbReference type="PROSITE" id="PS51257">
    <property type="entry name" value="PROKAR_LIPOPROTEIN"/>
    <property type="match status" value="1"/>
</dbReference>
<dbReference type="EMBL" id="JADVKH010000149">
    <property type="protein sequence ID" value="MBJ9691442.1"/>
    <property type="molecule type" value="Genomic_DNA"/>
</dbReference>
<organism evidence="3 4">
    <name type="scientific">Burkholderia vietnamiensis</name>
    <dbReference type="NCBI Taxonomy" id="60552"/>
    <lineage>
        <taxon>Bacteria</taxon>
        <taxon>Pseudomonadati</taxon>
        <taxon>Pseudomonadota</taxon>
        <taxon>Betaproteobacteria</taxon>
        <taxon>Burkholderiales</taxon>
        <taxon>Burkholderiaceae</taxon>
        <taxon>Burkholderia</taxon>
        <taxon>Burkholderia cepacia complex</taxon>
    </lineage>
</organism>
<dbReference type="InterPro" id="IPR025411">
    <property type="entry name" value="DUF4136"/>
</dbReference>
<gene>
    <name evidence="3" type="ORF">I5589_30695</name>
</gene>
<evidence type="ECO:0000259" key="2">
    <source>
        <dbReference type="Pfam" id="PF13590"/>
    </source>
</evidence>
<feature type="compositionally biased region" description="Gly residues" evidence="1">
    <location>
        <begin position="207"/>
        <end position="216"/>
    </location>
</feature>
<comment type="caution">
    <text evidence="3">The sequence shown here is derived from an EMBL/GenBank/DDBJ whole genome shotgun (WGS) entry which is preliminary data.</text>
</comment>
<keyword evidence="4" id="KW-1185">Reference proteome</keyword>
<sequence>MRKEWAAAALAVALLTGCAGITTGVSAVGQADAFASGARGYEVIRTGAQADDPEYRQIETLVRDALAQRGFDAQSGQDARYRLSIAYATQPASVAATSERCGAASSSACVSVDGPAPLAIPFAGAVYRHVLTLLFVDARSGADVYRVSASLRDRDAGSQHAAPALVTSALAKLPFGQGGGWLVKTKKDDAGAMPGVVSVKPGAPRGAPGGGGGGPG</sequence>
<feature type="domain" description="DUF4136" evidence="2">
    <location>
        <begin position="39"/>
        <end position="174"/>
    </location>
</feature>
<proteinExistence type="predicted"/>